<evidence type="ECO:0000313" key="3">
    <source>
        <dbReference type="Proteomes" id="UP001190700"/>
    </source>
</evidence>
<evidence type="ECO:0000256" key="1">
    <source>
        <dbReference type="SAM" id="MobiDB-lite"/>
    </source>
</evidence>
<proteinExistence type="predicted"/>
<evidence type="ECO:0000313" key="2">
    <source>
        <dbReference type="EMBL" id="KAK3287721.1"/>
    </source>
</evidence>
<feature type="region of interest" description="Disordered" evidence="1">
    <location>
        <begin position="20"/>
        <end position="39"/>
    </location>
</feature>
<dbReference type="EMBL" id="LGRX02000758">
    <property type="protein sequence ID" value="KAK3287721.1"/>
    <property type="molecule type" value="Genomic_DNA"/>
</dbReference>
<keyword evidence="3" id="KW-1185">Reference proteome</keyword>
<reference evidence="2 3" key="1">
    <citation type="journal article" date="2015" name="Genome Biol. Evol.">
        <title>Comparative Genomics of a Bacterivorous Green Alga Reveals Evolutionary Causalities and Consequences of Phago-Mixotrophic Mode of Nutrition.</title>
        <authorList>
            <person name="Burns J.A."/>
            <person name="Paasch A."/>
            <person name="Narechania A."/>
            <person name="Kim E."/>
        </authorList>
    </citation>
    <scope>NUCLEOTIDE SEQUENCE [LARGE SCALE GENOMIC DNA]</scope>
    <source>
        <strain evidence="2 3">PLY_AMNH</strain>
    </source>
</reference>
<comment type="caution">
    <text evidence="2">The sequence shown here is derived from an EMBL/GenBank/DDBJ whole genome shotgun (WGS) entry which is preliminary data.</text>
</comment>
<organism evidence="2 3">
    <name type="scientific">Cymbomonas tetramitiformis</name>
    <dbReference type="NCBI Taxonomy" id="36881"/>
    <lineage>
        <taxon>Eukaryota</taxon>
        <taxon>Viridiplantae</taxon>
        <taxon>Chlorophyta</taxon>
        <taxon>Pyramimonadophyceae</taxon>
        <taxon>Pyramimonadales</taxon>
        <taxon>Pyramimonadaceae</taxon>
        <taxon>Cymbomonas</taxon>
    </lineage>
</organism>
<gene>
    <name evidence="2" type="ORF">CYMTET_4773</name>
</gene>
<accession>A0AAE0H2E2</accession>
<dbReference type="Proteomes" id="UP001190700">
    <property type="component" value="Unassembled WGS sequence"/>
</dbReference>
<protein>
    <submittedName>
        <fullName evidence="2">Uncharacterized protein</fullName>
    </submittedName>
</protein>
<sequence length="403" mass="45324">MDAGTSGADARHSVISSDEEGLHAGMGAPPGWQASGHLWQADPNKPVTSYWINDKLGATECLFQVLLTLTMSEENGERATKKQWATLSTAFTAITQLAFSPDATRSYMQRMRHSDAMSSCPSRFDGFGIQRRRAIELLHVELYLVIQWACKEPNTRSECDYASLSPTILELVRCALSDDPLPAVAASGCMADTHLDTVPARDRLRLIMQECHKALRDGKLGRWAVDLEFGNAEHAPSVRFTLRTRDIVKKSIHVFSDLRYDVMAYGRRKIWHSVYESITLHSFTHILDLLKVSADTPYCRGLPSEKYKHITSDIPENSPGAESVYRDQKCNTLNFDNPRKDDIWRKKISRLAQNTVVGEDDVHHPSMADVNLGTLQEIIRIQASQIEMITEEVDTLRRGLMPP</sequence>
<name>A0AAE0H2E2_9CHLO</name>
<dbReference type="AlphaFoldDB" id="A0AAE0H2E2"/>